<gene>
    <name evidence="2" type="ORF">TM35_000182160</name>
</gene>
<dbReference type="EMBL" id="NBCO01000018">
    <property type="protein sequence ID" value="ORC88159.1"/>
    <property type="molecule type" value="Genomic_DNA"/>
</dbReference>
<sequence>MFPLAFNTVRKPPTTGETVTTASPLFLSRTLFSLPISTHTNSNSTNNSTHTPIGEEEEVIDRVVGSQSSSSTLMAFPLDGHHLFILCGTHIPTNNNNSSCSDRSRSSSVAVSTIFVVRFSAEGEPNATRRALPIAAISGCVQDRSRYVYKREERKSASTTGKDEKECEEERLVGTSSLTLKTSSGVESCSKFILGKEENENESIEKNKKETGVNTISSQQIHPFLIADAVMHAIWAVEVNTETLSAHVISPQDYWSLWNKCNHTTEKGISQSSLSLSSSQPTPQVWNQEKPEECLNSFVRPKALLGGVEGFVDGPFHLARFASPTALCWRIDNDDDDNDNNNDHHHYNNINDNTSSVVKGKKNNTSLSTVLFVSDTGNHAIRYVNFHTKLVRTVCGLNRVPGYRDGDYRVSQLHTAAALTWCSSGLLFIDTFNNAIRLLTGFDKTRRETTSQEKISINTATRVSEETNMGKRYTPRVWTVADGLNYHHNDNNNNQKEEEKKTKKEKEKEEKEKKKKKNKSPRSSNSKEVCWTSLNIPNAMTIMPDGSGVLFTDSSQDSLSLLSARGVETFIGPRDYSNTSLIPNGLIACSHILICYLISPCATPRTAFLVSSGVRQTVSLLLSCSNVKSKEEAFHLANTTTTIFSLFPLDTVKLQDGVLHKYIHGDDGKEEKKKKKKKNKNKNVHDTTIHESTAGRVKGTDANTVVITNNNSNTTNTSNGVNTVLVSGSKIPLYSPTQQDSSSLPISTGVTPSSIMSTRLEKAVQRLFDVYAYYATKDNIVPRSNKKLFLKDSNWLNYIDATYSLSLVGFWRFFTHAEYFTICTPLISSPCGEPVVDSTFTLSEDGDRIRWGMQDWRIVVDVLHQSSVKQIGYHVVSTMNFTFFCRVILLLYYCLQRQKEEEEEEEEEKEKKKEEEEGKKKKRREGKNKGEGLGEVHTLPLVSIDALSENEVINAYEDAVQRVEALHIDVSSRSVSPTMKSPSKEKEVEKDQQQQQLQQQQQRVGFLAADEVLQLLLRNEKPLRQLFYAYSKKTLIPDCDGCNSSSHTSFSNPTRERRITTLRQLRQMLTTGKDGKPKKKKEWVYVVPYNRFHALFRAVNVFPTLISESLLRRAFVDALAVPLFYRLNRERNATMQSQEDSSLFSFPLSHDVEKKYSRCGVALPFIPFLEAFTRVALTTFSLCGERDRQMYPTAAAKVEALMSWINRSFELGHVHENGATASSKKFCGHVRGGGSHHNDNGAIGEHSHMIYTTYPCQSSVPFPLDFISFNVPSRSVK</sequence>
<feature type="compositionally biased region" description="Basic and acidic residues" evidence="1">
    <location>
        <begin position="982"/>
        <end position="992"/>
    </location>
</feature>
<dbReference type="OrthoDB" id="273823at2759"/>
<dbReference type="InterPro" id="IPR011042">
    <property type="entry name" value="6-blade_b-propeller_TolB-like"/>
</dbReference>
<name>A0A1X0NVD1_9TRYP</name>
<feature type="region of interest" description="Disordered" evidence="1">
    <location>
        <begin position="902"/>
        <end position="932"/>
    </location>
</feature>
<evidence type="ECO:0000313" key="2">
    <source>
        <dbReference type="EMBL" id="ORC88159.1"/>
    </source>
</evidence>
<feature type="compositionally biased region" description="Polar residues" evidence="1">
    <location>
        <begin position="972"/>
        <end position="981"/>
    </location>
</feature>
<feature type="region of interest" description="Disordered" evidence="1">
    <location>
        <begin position="972"/>
        <end position="997"/>
    </location>
</feature>
<feature type="region of interest" description="Disordered" evidence="1">
    <location>
        <begin position="484"/>
        <end position="527"/>
    </location>
</feature>
<dbReference type="Proteomes" id="UP000192257">
    <property type="component" value="Unassembled WGS sequence"/>
</dbReference>
<keyword evidence="3" id="KW-1185">Reference proteome</keyword>
<dbReference type="Gene3D" id="2.120.10.30">
    <property type="entry name" value="TolB, C-terminal domain"/>
    <property type="match status" value="1"/>
</dbReference>
<feature type="compositionally biased region" description="Basic residues" evidence="1">
    <location>
        <begin position="672"/>
        <end position="682"/>
    </location>
</feature>
<comment type="caution">
    <text evidence="2">The sequence shown here is derived from an EMBL/GenBank/DDBJ whole genome shotgun (WGS) entry which is preliminary data.</text>
</comment>
<feature type="compositionally biased region" description="Basic and acidic residues" evidence="1">
    <location>
        <begin position="485"/>
        <end position="512"/>
    </location>
</feature>
<proteinExistence type="predicted"/>
<evidence type="ECO:0000256" key="1">
    <source>
        <dbReference type="SAM" id="MobiDB-lite"/>
    </source>
</evidence>
<dbReference type="PANTHER" id="PTHR36812">
    <property type="entry name" value="NEUROFILAMENT TRIPLET M PROTEIN-LIKE PROTEIN"/>
    <property type="match status" value="1"/>
</dbReference>
<dbReference type="AlphaFoldDB" id="A0A1X0NVD1"/>
<feature type="region of interest" description="Disordered" evidence="1">
    <location>
        <begin position="667"/>
        <end position="690"/>
    </location>
</feature>
<organism evidence="2 3">
    <name type="scientific">Trypanosoma theileri</name>
    <dbReference type="NCBI Taxonomy" id="67003"/>
    <lineage>
        <taxon>Eukaryota</taxon>
        <taxon>Discoba</taxon>
        <taxon>Euglenozoa</taxon>
        <taxon>Kinetoplastea</taxon>
        <taxon>Metakinetoplastina</taxon>
        <taxon>Trypanosomatida</taxon>
        <taxon>Trypanosomatidae</taxon>
        <taxon>Trypanosoma</taxon>
    </lineage>
</organism>
<dbReference type="RefSeq" id="XP_028882225.1">
    <property type="nucleotide sequence ID" value="XM_029026529.1"/>
</dbReference>
<accession>A0A1X0NVD1</accession>
<protein>
    <submittedName>
        <fullName evidence="2">Uncharacterized protein</fullName>
    </submittedName>
</protein>
<dbReference type="GeneID" id="39986309"/>
<dbReference type="SUPFAM" id="SSF101898">
    <property type="entry name" value="NHL repeat"/>
    <property type="match status" value="1"/>
</dbReference>
<reference evidence="2 3" key="1">
    <citation type="submission" date="2017-03" db="EMBL/GenBank/DDBJ databases">
        <title>An alternative strategy for trypanosome survival in the mammalian bloodstream revealed through genome and transcriptome analysis of the ubiquitous bovine parasite Trypanosoma (Megatrypanum) theileri.</title>
        <authorList>
            <person name="Kelly S."/>
            <person name="Ivens A."/>
            <person name="Mott A."/>
            <person name="O'Neill E."/>
            <person name="Emms D."/>
            <person name="Macleod O."/>
            <person name="Voorheis P."/>
            <person name="Matthews J."/>
            <person name="Matthews K."/>
            <person name="Carrington M."/>
        </authorList>
    </citation>
    <scope>NUCLEOTIDE SEQUENCE [LARGE SCALE GENOMIC DNA]</scope>
    <source>
        <strain evidence="2">Edinburgh</strain>
    </source>
</reference>
<dbReference type="VEuPathDB" id="TriTrypDB:TM35_000182160"/>
<evidence type="ECO:0000313" key="3">
    <source>
        <dbReference type="Proteomes" id="UP000192257"/>
    </source>
</evidence>
<dbReference type="PANTHER" id="PTHR36812:SF9">
    <property type="entry name" value="MYB-LIKE PROTEIN X ISOFORM X1"/>
    <property type="match status" value="1"/>
</dbReference>
<feature type="compositionally biased region" description="Basic and acidic residues" evidence="1">
    <location>
        <begin position="909"/>
        <end position="919"/>
    </location>
</feature>
<feature type="region of interest" description="Disordered" evidence="1">
    <location>
        <begin position="340"/>
        <end position="359"/>
    </location>
</feature>